<dbReference type="PANTHER" id="PTHR36363:SF1">
    <property type="entry name" value="OS04G0687200 PROTEIN"/>
    <property type="match status" value="1"/>
</dbReference>
<dbReference type="AlphaFoldDB" id="I1J3N3"/>
<reference evidence="2" key="2">
    <citation type="submission" date="2017-06" db="EMBL/GenBank/DDBJ databases">
        <title>WGS assembly of Brachypodium distachyon.</title>
        <authorList>
            <consortium name="The International Brachypodium Initiative"/>
            <person name="Lucas S."/>
            <person name="Harmon-Smith M."/>
            <person name="Lail K."/>
            <person name="Tice H."/>
            <person name="Grimwood J."/>
            <person name="Bruce D."/>
            <person name="Barry K."/>
            <person name="Shu S."/>
            <person name="Lindquist E."/>
            <person name="Wang M."/>
            <person name="Pitluck S."/>
            <person name="Vogel J.P."/>
            <person name="Garvin D.F."/>
            <person name="Mockler T.C."/>
            <person name="Schmutz J."/>
            <person name="Rokhsar D."/>
            <person name="Bevan M.W."/>
        </authorList>
    </citation>
    <scope>NUCLEOTIDE SEQUENCE</scope>
    <source>
        <strain evidence="2">Bd21</strain>
    </source>
</reference>
<accession>I1J3N3</accession>
<dbReference type="HOGENOM" id="CLU_106490_0_0_1"/>
<feature type="transmembrane region" description="Helical" evidence="1">
    <location>
        <begin position="185"/>
        <end position="207"/>
    </location>
</feature>
<evidence type="ECO:0000313" key="2">
    <source>
        <dbReference type="EMBL" id="KQJ85434.1"/>
    </source>
</evidence>
<keyword evidence="1" id="KW-0472">Membrane</keyword>
<dbReference type="OrthoDB" id="1896453at2759"/>
<reference evidence="2 3" key="1">
    <citation type="journal article" date="2010" name="Nature">
        <title>Genome sequencing and analysis of the model grass Brachypodium distachyon.</title>
        <authorList>
            <consortium name="International Brachypodium Initiative"/>
        </authorList>
    </citation>
    <scope>NUCLEOTIDE SEQUENCE [LARGE SCALE GENOMIC DNA]</scope>
    <source>
        <strain evidence="2 3">Bd21</strain>
    </source>
</reference>
<dbReference type="KEGG" id="bdi:100838554"/>
<dbReference type="RefSeq" id="XP_003580871.1">
    <property type="nucleotide sequence ID" value="XM_003580823.4"/>
</dbReference>
<gene>
    <name evidence="3" type="primary">LOC100838554</name>
    <name evidence="2" type="ORF">BRADI_5g27040v3</name>
</gene>
<dbReference type="FunCoup" id="I1J3N3">
    <property type="interactions" value="1216"/>
</dbReference>
<evidence type="ECO:0000256" key="1">
    <source>
        <dbReference type="SAM" id="Phobius"/>
    </source>
</evidence>
<dbReference type="Proteomes" id="UP000008810">
    <property type="component" value="Chromosome 5"/>
</dbReference>
<dbReference type="Gramene" id="KQJ85434">
    <property type="protein sequence ID" value="KQJ85434"/>
    <property type="gene ID" value="BRADI_5g27040v3"/>
</dbReference>
<dbReference type="GeneID" id="100838554"/>
<reference evidence="3" key="3">
    <citation type="submission" date="2018-08" db="UniProtKB">
        <authorList>
            <consortium name="EnsemblPlants"/>
        </authorList>
    </citation>
    <scope>IDENTIFICATION</scope>
    <source>
        <strain evidence="3">cv. Bd21</strain>
    </source>
</reference>
<dbReference type="PANTHER" id="PTHR36363">
    <property type="entry name" value="OS04G0687200 PROTEIN"/>
    <property type="match status" value="1"/>
</dbReference>
<organism evidence="2">
    <name type="scientific">Brachypodium distachyon</name>
    <name type="common">Purple false brome</name>
    <name type="synonym">Trachynia distachya</name>
    <dbReference type="NCBI Taxonomy" id="15368"/>
    <lineage>
        <taxon>Eukaryota</taxon>
        <taxon>Viridiplantae</taxon>
        <taxon>Streptophyta</taxon>
        <taxon>Embryophyta</taxon>
        <taxon>Tracheophyta</taxon>
        <taxon>Spermatophyta</taxon>
        <taxon>Magnoliopsida</taxon>
        <taxon>Liliopsida</taxon>
        <taxon>Poales</taxon>
        <taxon>Poaceae</taxon>
        <taxon>BOP clade</taxon>
        <taxon>Pooideae</taxon>
        <taxon>Stipodae</taxon>
        <taxon>Brachypodieae</taxon>
        <taxon>Brachypodium</taxon>
    </lineage>
</organism>
<dbReference type="eggNOG" id="ENOG502RESI">
    <property type="taxonomic scope" value="Eukaryota"/>
</dbReference>
<keyword evidence="4" id="KW-1185">Reference proteome</keyword>
<feature type="transmembrane region" description="Helical" evidence="1">
    <location>
        <begin position="105"/>
        <end position="127"/>
    </location>
</feature>
<keyword evidence="1" id="KW-1133">Transmembrane helix</keyword>
<keyword evidence="1" id="KW-0812">Transmembrane</keyword>
<name>I1J3N3_BRADI</name>
<evidence type="ECO:0000313" key="3">
    <source>
        <dbReference type="EnsemblPlants" id="KQJ85434"/>
    </source>
</evidence>
<evidence type="ECO:0000313" key="4">
    <source>
        <dbReference type="Proteomes" id="UP000008810"/>
    </source>
</evidence>
<feature type="transmembrane region" description="Helical" evidence="1">
    <location>
        <begin position="74"/>
        <end position="93"/>
    </location>
</feature>
<dbReference type="STRING" id="15368.I1J3N3"/>
<dbReference type="EMBL" id="CM000884">
    <property type="protein sequence ID" value="KQJ85434.1"/>
    <property type="molecule type" value="Genomic_DNA"/>
</dbReference>
<sequence length="209" mass="22801">MEQQQRLVPTRMAAQQQQPASSYIGIDGGGGGGGGTVDVVARDAAAQALGGVVQLHFDKTVEKKRAADLQKQELWRLFLGFFVFLAVLFLAVSSSPPARLQCRHLWAPAGLLSLAHLAFYAAVAHHLRCLNGFRYQRRCHKLTLALAAERLRKLKAAGEVVAAADVEVPYQEPHGSYLAKFRRSWAIHFAFLIATFAFSVAAAVAILCF</sequence>
<protein>
    <submittedName>
        <fullName evidence="2 3">Uncharacterized protein</fullName>
    </submittedName>
</protein>
<dbReference type="EnsemblPlants" id="KQJ85434">
    <property type="protein sequence ID" value="KQJ85434"/>
    <property type="gene ID" value="BRADI_5g27040v3"/>
</dbReference>
<proteinExistence type="predicted"/>
<dbReference type="OMA" id="MADYETH"/>